<dbReference type="GO" id="GO:0020037">
    <property type="term" value="F:heme binding"/>
    <property type="evidence" value="ECO:0007669"/>
    <property type="project" value="InterPro"/>
</dbReference>
<dbReference type="InterPro" id="IPR002403">
    <property type="entry name" value="Cyt_P450_E_grp-IV"/>
</dbReference>
<comment type="similarity">
    <text evidence="2 10">Belongs to the cytochrome P450 family.</text>
</comment>
<dbReference type="Gene3D" id="1.10.630.10">
    <property type="entry name" value="Cytochrome P450"/>
    <property type="match status" value="1"/>
</dbReference>
<dbReference type="PRINTS" id="PR00385">
    <property type="entry name" value="P450"/>
</dbReference>
<evidence type="ECO:0000256" key="7">
    <source>
        <dbReference type="ARBA" id="ARBA00023004"/>
    </source>
</evidence>
<evidence type="ECO:0000256" key="8">
    <source>
        <dbReference type="ARBA" id="ARBA00023136"/>
    </source>
</evidence>
<dbReference type="GO" id="GO:0010268">
    <property type="term" value="P:brassinosteroid homeostasis"/>
    <property type="evidence" value="ECO:0007669"/>
    <property type="project" value="TreeGrafter"/>
</dbReference>
<dbReference type="EMBL" id="KM245584">
    <property type="protein sequence ID" value="AIU41745.1"/>
    <property type="molecule type" value="mRNA"/>
</dbReference>
<dbReference type="SUPFAM" id="SSF48264">
    <property type="entry name" value="Cytochrome P450"/>
    <property type="match status" value="1"/>
</dbReference>
<evidence type="ECO:0000256" key="3">
    <source>
        <dbReference type="ARBA" id="ARBA00022692"/>
    </source>
</evidence>
<name>A0A097PA02_9ASPA</name>
<evidence type="ECO:0000256" key="2">
    <source>
        <dbReference type="ARBA" id="ARBA00010617"/>
    </source>
</evidence>
<dbReference type="GO" id="GO:0016132">
    <property type="term" value="P:brassinosteroid biosynthetic process"/>
    <property type="evidence" value="ECO:0007669"/>
    <property type="project" value="TreeGrafter"/>
</dbReference>
<dbReference type="PROSITE" id="PS00086">
    <property type="entry name" value="CYTOCHROME_P450"/>
    <property type="match status" value="1"/>
</dbReference>
<keyword evidence="3" id="KW-0812">Transmembrane</keyword>
<evidence type="ECO:0000313" key="11">
    <source>
        <dbReference type="EMBL" id="AIU41745.1"/>
    </source>
</evidence>
<dbReference type="GO" id="GO:0004497">
    <property type="term" value="F:monooxygenase activity"/>
    <property type="evidence" value="ECO:0007669"/>
    <property type="project" value="UniProtKB-KW"/>
</dbReference>
<dbReference type="PANTHER" id="PTHR24286">
    <property type="entry name" value="CYTOCHROME P450 26"/>
    <property type="match status" value="1"/>
</dbReference>
<keyword evidence="7 9" id="KW-0408">Iron</keyword>
<reference evidence="11" key="1">
    <citation type="submission" date="2014-07" db="EMBL/GenBank/DDBJ databases">
        <title>Cytochrome P450 gene from root of Chlorophytum borivilianum.</title>
        <authorList>
            <person name="Kumar S."/>
            <person name="Singh K."/>
        </authorList>
    </citation>
    <scope>NUCLEOTIDE SEQUENCE</scope>
    <source>
        <tissue evidence="11">Root</tissue>
    </source>
</reference>
<dbReference type="Pfam" id="PF00067">
    <property type="entry name" value="p450"/>
    <property type="match status" value="1"/>
</dbReference>
<accession>A0A097PA02</accession>
<dbReference type="GO" id="GO:0005506">
    <property type="term" value="F:iron ion binding"/>
    <property type="evidence" value="ECO:0007669"/>
    <property type="project" value="InterPro"/>
</dbReference>
<proteinExistence type="evidence at transcript level"/>
<keyword evidence="6 10" id="KW-0560">Oxidoreductase</keyword>
<feature type="binding site" description="axial binding residue" evidence="9">
    <location>
        <position position="431"/>
    </location>
    <ligand>
        <name>heme</name>
        <dbReference type="ChEBI" id="CHEBI:30413"/>
    </ligand>
    <ligandPart>
        <name>Fe</name>
        <dbReference type="ChEBI" id="CHEBI:18248"/>
    </ligandPart>
</feature>
<evidence type="ECO:0000256" key="4">
    <source>
        <dbReference type="ARBA" id="ARBA00022723"/>
    </source>
</evidence>
<dbReference type="CDD" id="cd11043">
    <property type="entry name" value="CYP90-like"/>
    <property type="match status" value="1"/>
</dbReference>
<evidence type="ECO:0000256" key="9">
    <source>
        <dbReference type="PIRSR" id="PIRSR602403-1"/>
    </source>
</evidence>
<dbReference type="PRINTS" id="PR00465">
    <property type="entry name" value="EP450IV"/>
</dbReference>
<evidence type="ECO:0000256" key="6">
    <source>
        <dbReference type="ARBA" id="ARBA00023002"/>
    </source>
</evidence>
<evidence type="ECO:0000256" key="10">
    <source>
        <dbReference type="RuleBase" id="RU000461"/>
    </source>
</evidence>
<evidence type="ECO:0000256" key="1">
    <source>
        <dbReference type="ARBA" id="ARBA00004167"/>
    </source>
</evidence>
<keyword evidence="8" id="KW-0472">Membrane</keyword>
<comment type="subcellular location">
    <subcellularLocation>
        <location evidence="1">Membrane</location>
        <topology evidence="1">Single-pass membrane protein</topology>
    </subcellularLocation>
</comment>
<dbReference type="InterPro" id="IPR001128">
    <property type="entry name" value="Cyt_P450"/>
</dbReference>
<dbReference type="GO" id="GO:0016020">
    <property type="term" value="C:membrane"/>
    <property type="evidence" value="ECO:0007669"/>
    <property type="project" value="UniProtKB-SubCell"/>
</dbReference>
<protein>
    <submittedName>
        <fullName evidence="11">Cytochrome P450</fullName>
    </submittedName>
</protein>
<keyword evidence="5" id="KW-1133">Transmembrane helix</keyword>
<sequence length="485" mass="55443">MEMALASSLSMTILASGLFLIAFLILQRIAVLNVSRKLPPGNICLPLIGETFFFLKRHPATSVGEFTEHRMTRFGKIFSSHLFGKRSIVCADPEFNQFVLKNEVKLFQHSLPPSFEKLVGKHSILLMDGDVHKHMRSTVLDFLCVERLRTVFLSDADRLASEIVNSWNEKDVISAIQEATKFSLNIMVKKLLSMNPGDPEVERLSIEYNSLTRAFSCFPVYIPGTTYWKAMQSRNHIIKIFKQEMEARMRGGGCRNAGNEEDDFLGWLMKNTDYSQEKISDFLLGQLFAGHKTISQAISLLIYFLQTCPKAVSELREEHLQVVRSNQHLGDSKLSWDDFKRMEFTRCVINETLRLGNIVRFAMKKASKSFEYKDYVIPKGSTVLLHYAAGHLDPCQYADPEHFNPWRWQLQPGIIKVPDSFMPFSKGIRMCPGAELARLEMTVFLHHLILKFDWQMAEDDHPVATPILEFPKGLPIKIRAVSNGF</sequence>
<keyword evidence="10" id="KW-0503">Monooxygenase</keyword>
<evidence type="ECO:0000256" key="5">
    <source>
        <dbReference type="ARBA" id="ARBA00022989"/>
    </source>
</evidence>
<dbReference type="AlphaFoldDB" id="A0A097PA02"/>
<keyword evidence="9 10" id="KW-0349">Heme</keyword>
<dbReference type="InterPro" id="IPR017972">
    <property type="entry name" value="Cyt_P450_CS"/>
</dbReference>
<comment type="cofactor">
    <cofactor evidence="9">
        <name>heme</name>
        <dbReference type="ChEBI" id="CHEBI:30413"/>
    </cofactor>
</comment>
<dbReference type="GO" id="GO:0016705">
    <property type="term" value="F:oxidoreductase activity, acting on paired donors, with incorporation or reduction of molecular oxygen"/>
    <property type="evidence" value="ECO:0007669"/>
    <property type="project" value="InterPro"/>
</dbReference>
<dbReference type="InterPro" id="IPR036396">
    <property type="entry name" value="Cyt_P450_sf"/>
</dbReference>
<dbReference type="GO" id="GO:0016125">
    <property type="term" value="P:sterol metabolic process"/>
    <property type="evidence" value="ECO:0007669"/>
    <property type="project" value="TreeGrafter"/>
</dbReference>
<organism evidence="11">
    <name type="scientific">Chlorophytum borivilianum</name>
    <dbReference type="NCBI Taxonomy" id="503355"/>
    <lineage>
        <taxon>Eukaryota</taxon>
        <taxon>Viridiplantae</taxon>
        <taxon>Streptophyta</taxon>
        <taxon>Embryophyta</taxon>
        <taxon>Tracheophyta</taxon>
        <taxon>Spermatophyta</taxon>
        <taxon>Magnoliopsida</taxon>
        <taxon>Liliopsida</taxon>
        <taxon>Asparagales</taxon>
        <taxon>Asparagaceae</taxon>
        <taxon>Agavoideae</taxon>
        <taxon>Chlorophytum</taxon>
    </lineage>
</organism>
<keyword evidence="4 9" id="KW-0479">Metal-binding</keyword>
<dbReference type="PANTHER" id="PTHR24286:SF194">
    <property type="entry name" value="STEROID (22S)-HYDROXYLASE"/>
    <property type="match status" value="1"/>
</dbReference>